<feature type="region of interest" description="Disordered" evidence="1">
    <location>
        <begin position="1"/>
        <end position="55"/>
    </location>
</feature>
<name>A0A835VH53_VANPL</name>
<reference evidence="2 3" key="1">
    <citation type="journal article" date="2020" name="Nat. Food">
        <title>A phased Vanilla planifolia genome enables genetic improvement of flavour and production.</title>
        <authorList>
            <person name="Hasing T."/>
            <person name="Tang H."/>
            <person name="Brym M."/>
            <person name="Khazi F."/>
            <person name="Huang T."/>
            <person name="Chambers A.H."/>
        </authorList>
    </citation>
    <scope>NUCLEOTIDE SEQUENCE [LARGE SCALE GENOMIC DNA]</scope>
    <source>
        <tissue evidence="2">Leaf</tissue>
    </source>
</reference>
<keyword evidence="3" id="KW-1185">Reference proteome</keyword>
<dbReference type="AlphaFoldDB" id="A0A835VH53"/>
<feature type="compositionally biased region" description="Polar residues" evidence="1">
    <location>
        <begin position="23"/>
        <end position="39"/>
    </location>
</feature>
<feature type="compositionally biased region" description="Basic and acidic residues" evidence="1">
    <location>
        <begin position="40"/>
        <end position="55"/>
    </location>
</feature>
<evidence type="ECO:0000313" key="3">
    <source>
        <dbReference type="Proteomes" id="UP000636800"/>
    </source>
</evidence>
<dbReference type="Proteomes" id="UP000636800">
    <property type="component" value="Chromosome 1"/>
</dbReference>
<organism evidence="2 3">
    <name type="scientific">Vanilla planifolia</name>
    <name type="common">Vanilla</name>
    <dbReference type="NCBI Taxonomy" id="51239"/>
    <lineage>
        <taxon>Eukaryota</taxon>
        <taxon>Viridiplantae</taxon>
        <taxon>Streptophyta</taxon>
        <taxon>Embryophyta</taxon>
        <taxon>Tracheophyta</taxon>
        <taxon>Spermatophyta</taxon>
        <taxon>Magnoliopsida</taxon>
        <taxon>Liliopsida</taxon>
        <taxon>Asparagales</taxon>
        <taxon>Orchidaceae</taxon>
        <taxon>Vanilloideae</taxon>
        <taxon>Vanilleae</taxon>
        <taxon>Vanilla</taxon>
    </lineage>
</organism>
<proteinExistence type="predicted"/>
<accession>A0A835VH53</accession>
<gene>
    <name evidence="2" type="ORF">HPP92_003373</name>
</gene>
<evidence type="ECO:0000256" key="1">
    <source>
        <dbReference type="SAM" id="MobiDB-lite"/>
    </source>
</evidence>
<evidence type="ECO:0000313" key="2">
    <source>
        <dbReference type="EMBL" id="KAG0498682.1"/>
    </source>
</evidence>
<sequence length="55" mass="6261">MQLTKGTISARKKSWPVIAIEETSASKGRSRSVRPQQATTEDKRPQQKIEGHDRR</sequence>
<protein>
    <submittedName>
        <fullName evidence="2">Uncharacterized protein</fullName>
    </submittedName>
</protein>
<comment type="caution">
    <text evidence="2">The sequence shown here is derived from an EMBL/GenBank/DDBJ whole genome shotgun (WGS) entry which is preliminary data.</text>
</comment>
<dbReference type="OrthoDB" id="2019491at2759"/>
<dbReference type="EMBL" id="JADCNL010000001">
    <property type="protein sequence ID" value="KAG0498682.1"/>
    <property type="molecule type" value="Genomic_DNA"/>
</dbReference>